<keyword evidence="4" id="KW-0677">Repeat</keyword>
<keyword evidence="2" id="KW-0433">Leucine-rich repeat</keyword>
<proteinExistence type="predicted"/>
<keyword evidence="3 8" id="KW-0812">Transmembrane</keyword>
<evidence type="ECO:0000256" key="4">
    <source>
        <dbReference type="ARBA" id="ARBA00022737"/>
    </source>
</evidence>
<dbReference type="GO" id="GO:0004672">
    <property type="term" value="F:protein kinase activity"/>
    <property type="evidence" value="ECO:0007669"/>
    <property type="project" value="InterPro"/>
</dbReference>
<dbReference type="Pfam" id="PF00560">
    <property type="entry name" value="LRR_1"/>
    <property type="match status" value="1"/>
</dbReference>
<dbReference type="Pfam" id="PF00069">
    <property type="entry name" value="Pkinase"/>
    <property type="match status" value="1"/>
</dbReference>
<comment type="subcellular location">
    <subcellularLocation>
        <location evidence="1">Membrane</location>
    </subcellularLocation>
</comment>
<feature type="transmembrane region" description="Helical" evidence="8">
    <location>
        <begin position="222"/>
        <end position="243"/>
    </location>
</feature>
<dbReference type="GO" id="GO:0016020">
    <property type="term" value="C:membrane"/>
    <property type="evidence" value="ECO:0007669"/>
    <property type="project" value="UniProtKB-SubCell"/>
</dbReference>
<dbReference type="InterPro" id="IPR046959">
    <property type="entry name" value="PRK1-6/SRF4-like"/>
</dbReference>
<keyword evidence="5 8" id="KW-1133">Transmembrane helix</keyword>
<evidence type="ECO:0000256" key="3">
    <source>
        <dbReference type="ARBA" id="ARBA00022692"/>
    </source>
</evidence>
<dbReference type="InterPro" id="IPR000719">
    <property type="entry name" value="Prot_kinase_dom"/>
</dbReference>
<protein>
    <recommendedName>
        <fullName evidence="9">Protein kinase domain-containing protein</fullName>
    </recommendedName>
</protein>
<evidence type="ECO:0000256" key="8">
    <source>
        <dbReference type="SAM" id="Phobius"/>
    </source>
</evidence>
<dbReference type="AlphaFoldDB" id="A0A8X8YH59"/>
<feature type="domain" description="Protein kinase" evidence="9">
    <location>
        <begin position="319"/>
        <end position="565"/>
    </location>
</feature>
<dbReference type="OrthoDB" id="69842at2759"/>
<dbReference type="EMBL" id="PNBA02000003">
    <property type="protein sequence ID" value="KAG6429875.1"/>
    <property type="molecule type" value="Genomic_DNA"/>
</dbReference>
<evidence type="ECO:0000256" key="2">
    <source>
        <dbReference type="ARBA" id="ARBA00022614"/>
    </source>
</evidence>
<evidence type="ECO:0000256" key="7">
    <source>
        <dbReference type="SAM" id="MobiDB-lite"/>
    </source>
</evidence>
<evidence type="ECO:0000313" key="11">
    <source>
        <dbReference type="Proteomes" id="UP000298416"/>
    </source>
</evidence>
<dbReference type="PROSITE" id="PS50011">
    <property type="entry name" value="PROTEIN_KINASE_DOM"/>
    <property type="match status" value="1"/>
</dbReference>
<evidence type="ECO:0000256" key="5">
    <source>
        <dbReference type="ARBA" id="ARBA00022989"/>
    </source>
</evidence>
<reference evidence="10" key="1">
    <citation type="submission" date="2018-01" db="EMBL/GenBank/DDBJ databases">
        <authorList>
            <person name="Mao J.F."/>
        </authorList>
    </citation>
    <scope>NUCLEOTIDE SEQUENCE</scope>
    <source>
        <strain evidence="10">Huo1</strain>
        <tissue evidence="10">Leaf</tissue>
    </source>
</reference>
<feature type="region of interest" description="Disordered" evidence="7">
    <location>
        <begin position="197"/>
        <end position="218"/>
    </location>
</feature>
<comment type="caution">
    <text evidence="10">The sequence shown here is derived from an EMBL/GenBank/DDBJ whole genome shotgun (WGS) entry which is preliminary data.</text>
</comment>
<evidence type="ECO:0000259" key="9">
    <source>
        <dbReference type="PROSITE" id="PS50011"/>
    </source>
</evidence>
<organism evidence="10">
    <name type="scientific">Salvia splendens</name>
    <name type="common">Scarlet sage</name>
    <dbReference type="NCBI Taxonomy" id="180675"/>
    <lineage>
        <taxon>Eukaryota</taxon>
        <taxon>Viridiplantae</taxon>
        <taxon>Streptophyta</taxon>
        <taxon>Embryophyta</taxon>
        <taxon>Tracheophyta</taxon>
        <taxon>Spermatophyta</taxon>
        <taxon>Magnoliopsida</taxon>
        <taxon>eudicotyledons</taxon>
        <taxon>Gunneridae</taxon>
        <taxon>Pentapetalae</taxon>
        <taxon>asterids</taxon>
        <taxon>lamiids</taxon>
        <taxon>Lamiales</taxon>
        <taxon>Lamiaceae</taxon>
        <taxon>Nepetoideae</taxon>
        <taxon>Mentheae</taxon>
        <taxon>Salviinae</taxon>
        <taxon>Salvia</taxon>
        <taxon>Salvia subgen. Calosphace</taxon>
        <taxon>core Calosphace</taxon>
    </lineage>
</organism>
<keyword evidence="6 8" id="KW-0472">Membrane</keyword>
<dbReference type="Proteomes" id="UP000298416">
    <property type="component" value="Unassembled WGS sequence"/>
</dbReference>
<dbReference type="FunFam" id="3.80.10.10:FF:000383">
    <property type="entry name" value="Leucine-rich repeat receptor protein kinase EMS1"/>
    <property type="match status" value="1"/>
</dbReference>
<sequence length="578" mass="62996">MKTLSLGSNIPREANWGWNASSDPCTDGWKGIACYSDGATVKKIILGELNLTGPIDATSLCTAASITVLSLNSNGVTGDLPEDISKCTKLTHVYLHGNRLSGSLPDSLSRLKNLKRLDVSDNGISGGIPDISRISGLLTFLAQNNRLNGSIPNFDFENLEEFDVSNNDLSGAIPAGGWGLSVSRFLGNPQLCGSPLPNACPPLPPPPPPPPRKKSDSSKKDYFIYSGYGLIGVIVVLLIAFKLMKKTARREKKDAAAKGLGFRRDSGHDKISGSSSDSKAGGGNRSEFSITPESGKNSSSLTVLSSPLMNGLKFEDLLRSPAEMISRGRHGSLYKVTVDEGVNLAVKRIRDWEIGRNEFKMRMQRIDQFRHPNVMPIVAFYCSRQEKLLVYHFQENGSLFNLLHGPANSGRFDWGSRLNLAAKTAEALAYMHQGLKGDGIAHGNLKSSNIFLSKEMEPLISEYGLQAGVGIHDESIETDVSSLGIVLLELLTGKVVQNNGMELARWVNSTIREEWTVEVFDKELVMEGASEERMVMLLQLALKCIDRSSELRPTVAEVARVIASIREQEEKSASFDSL</sequence>
<keyword evidence="11" id="KW-1185">Reference proteome</keyword>
<dbReference type="Pfam" id="PF13855">
    <property type="entry name" value="LRR_8"/>
    <property type="match status" value="1"/>
</dbReference>
<evidence type="ECO:0000256" key="6">
    <source>
        <dbReference type="ARBA" id="ARBA00023136"/>
    </source>
</evidence>
<feature type="compositionally biased region" description="Pro residues" evidence="7">
    <location>
        <begin position="198"/>
        <end position="210"/>
    </location>
</feature>
<feature type="region of interest" description="Disordered" evidence="7">
    <location>
        <begin position="254"/>
        <end position="302"/>
    </location>
</feature>
<gene>
    <name evidence="10" type="ORF">SASPL_107930</name>
</gene>
<feature type="compositionally biased region" description="Basic and acidic residues" evidence="7">
    <location>
        <begin position="254"/>
        <end position="271"/>
    </location>
</feature>
<dbReference type="PANTHER" id="PTHR48007:SF79">
    <property type="entry name" value="(WILD MALAYSIAN BANANA) HYPOTHETICAL PROTEIN"/>
    <property type="match status" value="1"/>
</dbReference>
<evidence type="ECO:0000256" key="1">
    <source>
        <dbReference type="ARBA" id="ARBA00004370"/>
    </source>
</evidence>
<dbReference type="PANTHER" id="PTHR48007">
    <property type="entry name" value="LEUCINE-RICH REPEAT RECEPTOR-LIKE PROTEIN KINASE PXC1"/>
    <property type="match status" value="1"/>
</dbReference>
<reference evidence="10" key="2">
    <citation type="submission" date="2020-08" db="EMBL/GenBank/DDBJ databases">
        <title>Plant Genome Project.</title>
        <authorList>
            <person name="Zhang R.-G."/>
        </authorList>
    </citation>
    <scope>NUCLEOTIDE SEQUENCE</scope>
    <source>
        <strain evidence="10">Huo1</strain>
        <tissue evidence="10">Leaf</tissue>
    </source>
</reference>
<evidence type="ECO:0000313" key="10">
    <source>
        <dbReference type="EMBL" id="KAG6429875.1"/>
    </source>
</evidence>
<accession>A0A8X8YH59</accession>
<dbReference type="GO" id="GO:0005524">
    <property type="term" value="F:ATP binding"/>
    <property type="evidence" value="ECO:0007669"/>
    <property type="project" value="InterPro"/>
</dbReference>
<name>A0A8X8YH59_SALSN</name>
<dbReference type="InterPro" id="IPR001611">
    <property type="entry name" value="Leu-rich_rpt"/>
</dbReference>
<feature type="compositionally biased region" description="Polar residues" evidence="7">
    <location>
        <begin position="286"/>
        <end position="302"/>
    </location>
</feature>